<dbReference type="InterPro" id="IPR023213">
    <property type="entry name" value="CAT-like_dom_sf"/>
</dbReference>
<evidence type="ECO:0000313" key="1">
    <source>
        <dbReference type="EMBL" id="KAF2030732.1"/>
    </source>
</evidence>
<protein>
    <recommendedName>
        <fullName evidence="3">Alcohol acetyltransferase</fullName>
    </recommendedName>
</protein>
<dbReference type="OrthoDB" id="2150604at2759"/>
<accession>A0A9P4HAY8</accession>
<evidence type="ECO:0008006" key="3">
    <source>
        <dbReference type="Google" id="ProtNLM"/>
    </source>
</evidence>
<dbReference type="EMBL" id="ML978187">
    <property type="protein sequence ID" value="KAF2030732.1"/>
    <property type="molecule type" value="Genomic_DNA"/>
</dbReference>
<dbReference type="AlphaFoldDB" id="A0A9P4HAY8"/>
<keyword evidence="2" id="KW-1185">Reference proteome</keyword>
<dbReference type="Gene3D" id="3.30.559.30">
    <property type="entry name" value="Nonribosomal peptide synthetase, condensation domain"/>
    <property type="match status" value="1"/>
</dbReference>
<dbReference type="InterPro" id="IPR052058">
    <property type="entry name" value="Alcohol_O-acetyltransferase"/>
</dbReference>
<dbReference type="PANTHER" id="PTHR28037">
    <property type="entry name" value="ALCOHOL O-ACETYLTRANSFERASE 1-RELATED"/>
    <property type="match status" value="1"/>
</dbReference>
<dbReference type="SUPFAM" id="SSF52777">
    <property type="entry name" value="CoA-dependent acyltransferases"/>
    <property type="match status" value="1"/>
</dbReference>
<dbReference type="Pfam" id="PF07247">
    <property type="entry name" value="AATase"/>
    <property type="match status" value="1"/>
</dbReference>
<dbReference type="PANTHER" id="PTHR28037:SF1">
    <property type="entry name" value="ALCOHOL O-ACETYLTRANSFERASE 1-RELATED"/>
    <property type="match status" value="1"/>
</dbReference>
<reference evidence="1" key="1">
    <citation type="journal article" date="2020" name="Stud. Mycol.">
        <title>101 Dothideomycetes genomes: a test case for predicting lifestyles and emergence of pathogens.</title>
        <authorList>
            <person name="Haridas S."/>
            <person name="Albert R."/>
            <person name="Binder M."/>
            <person name="Bloem J."/>
            <person name="Labutti K."/>
            <person name="Salamov A."/>
            <person name="Andreopoulos B."/>
            <person name="Baker S."/>
            <person name="Barry K."/>
            <person name="Bills G."/>
            <person name="Bluhm B."/>
            <person name="Cannon C."/>
            <person name="Castanera R."/>
            <person name="Culley D."/>
            <person name="Daum C."/>
            <person name="Ezra D."/>
            <person name="Gonzalez J."/>
            <person name="Henrissat B."/>
            <person name="Kuo A."/>
            <person name="Liang C."/>
            <person name="Lipzen A."/>
            <person name="Lutzoni F."/>
            <person name="Magnuson J."/>
            <person name="Mondo S."/>
            <person name="Nolan M."/>
            <person name="Ohm R."/>
            <person name="Pangilinan J."/>
            <person name="Park H.-J."/>
            <person name="Ramirez L."/>
            <person name="Alfaro M."/>
            <person name="Sun H."/>
            <person name="Tritt A."/>
            <person name="Yoshinaga Y."/>
            <person name="Zwiers L.-H."/>
            <person name="Turgeon B."/>
            <person name="Goodwin S."/>
            <person name="Spatafora J."/>
            <person name="Crous P."/>
            <person name="Grigoriev I."/>
        </authorList>
    </citation>
    <scope>NUCLEOTIDE SEQUENCE</scope>
    <source>
        <strain evidence="1">CBS 110217</strain>
    </source>
</reference>
<dbReference type="Proteomes" id="UP000799777">
    <property type="component" value="Unassembled WGS sequence"/>
</dbReference>
<gene>
    <name evidence="1" type="ORF">EK21DRAFT_100219</name>
</gene>
<comment type="caution">
    <text evidence="1">The sequence shown here is derived from an EMBL/GenBank/DDBJ whole genome shotgun (WGS) entry which is preliminary data.</text>
</comment>
<dbReference type="GO" id="GO:0008080">
    <property type="term" value="F:N-acetyltransferase activity"/>
    <property type="evidence" value="ECO:0007669"/>
    <property type="project" value="TreeGrafter"/>
</dbReference>
<name>A0A9P4HAY8_9PLEO</name>
<organism evidence="1 2">
    <name type="scientific">Setomelanomma holmii</name>
    <dbReference type="NCBI Taxonomy" id="210430"/>
    <lineage>
        <taxon>Eukaryota</taxon>
        <taxon>Fungi</taxon>
        <taxon>Dikarya</taxon>
        <taxon>Ascomycota</taxon>
        <taxon>Pezizomycotina</taxon>
        <taxon>Dothideomycetes</taxon>
        <taxon>Pleosporomycetidae</taxon>
        <taxon>Pleosporales</taxon>
        <taxon>Pleosporineae</taxon>
        <taxon>Phaeosphaeriaceae</taxon>
        <taxon>Setomelanomma</taxon>
    </lineage>
</organism>
<proteinExistence type="predicted"/>
<dbReference type="Gene3D" id="3.30.559.10">
    <property type="entry name" value="Chloramphenicol acetyltransferase-like domain"/>
    <property type="match status" value="1"/>
</dbReference>
<dbReference type="InterPro" id="IPR010828">
    <property type="entry name" value="Atf2/Sli1-like"/>
</dbReference>
<evidence type="ECO:0000313" key="2">
    <source>
        <dbReference type="Proteomes" id="UP000799777"/>
    </source>
</evidence>
<sequence length="464" mass="51812">MSEVEGLQKLRPCGRLETFSTVRHHHGYYNNVALTAAYTISSGNSDCLEAQIYAALQAVIYKHPNLSIIIANEDKSYPDVYFARLPSIDLRNCVEFQQRKEPYRQEAVVDTELDHMLADQHNPPSDPANFTGTWVFHHALSDGTSALLFHDTFLEALNLLESSLSVNPIVKSPSTPLPPPFEDQYPMTLSWSYFLNALAQAFFPSIYARRPAKFWAGNPIPTSMPTPPKFSFRTFALSVDTTKQLAMLSKKEGVSVTATFQCLLAASIFAKLPADQYDTVKIDVPDDQMTIAIATYDFLHTRKAPDVPQETNKSSVLQYFSWPDARAVRSTIEAELAKEGRDNSVALLKYVSEMHKFMAGNFGKPRMPSVELSNLGVYRAKSTGKWKIERMTFTQCSNMLSAAFCVNVITGGDGCAVVNFSWCDGAVEEELVREVCEGLKGAIEELVETRFKETSGERREVSTM</sequence>